<evidence type="ECO:0000313" key="2">
    <source>
        <dbReference type="EMBL" id="KJH41336.1"/>
    </source>
</evidence>
<keyword evidence="1" id="KW-1133">Transmembrane helix</keyword>
<dbReference type="PANTHER" id="PTHR21579">
    <property type="entry name" value="PROTEIN TINCAR"/>
    <property type="match status" value="1"/>
</dbReference>
<keyword evidence="3" id="KW-1185">Reference proteome</keyword>
<keyword evidence="1" id="KW-0812">Transmembrane</keyword>
<name>A0A0D8XG41_DICVI</name>
<evidence type="ECO:0000256" key="1">
    <source>
        <dbReference type="SAM" id="Phobius"/>
    </source>
</evidence>
<proteinExistence type="predicted"/>
<gene>
    <name evidence="2" type="ORF">DICVIV_12687</name>
</gene>
<dbReference type="EMBL" id="KN716848">
    <property type="protein sequence ID" value="KJH41336.1"/>
    <property type="molecule type" value="Genomic_DNA"/>
</dbReference>
<reference evidence="2 3" key="1">
    <citation type="submission" date="2013-11" db="EMBL/GenBank/DDBJ databases">
        <title>Draft genome of the bovine lungworm Dictyocaulus viviparus.</title>
        <authorList>
            <person name="Mitreva M."/>
        </authorList>
    </citation>
    <scope>NUCLEOTIDE SEQUENCE [LARGE SCALE GENOMIC DNA]</scope>
    <source>
        <strain evidence="2 3">HannoverDv2000</strain>
    </source>
</reference>
<organism evidence="2 3">
    <name type="scientific">Dictyocaulus viviparus</name>
    <name type="common">Bovine lungworm</name>
    <dbReference type="NCBI Taxonomy" id="29172"/>
    <lineage>
        <taxon>Eukaryota</taxon>
        <taxon>Metazoa</taxon>
        <taxon>Ecdysozoa</taxon>
        <taxon>Nematoda</taxon>
        <taxon>Chromadorea</taxon>
        <taxon>Rhabditida</taxon>
        <taxon>Rhabditina</taxon>
        <taxon>Rhabditomorpha</taxon>
        <taxon>Strongyloidea</taxon>
        <taxon>Metastrongylidae</taxon>
        <taxon>Dictyocaulus</taxon>
    </lineage>
</organism>
<reference evidence="3" key="2">
    <citation type="journal article" date="2016" name="Sci. Rep.">
        <title>Dictyocaulus viviparus genome, variome and transcriptome elucidate lungworm biology and support future intervention.</title>
        <authorList>
            <person name="McNulty S.N."/>
            <person name="Strube C."/>
            <person name="Rosa B.A."/>
            <person name="Martin J.C."/>
            <person name="Tyagi R."/>
            <person name="Choi Y.J."/>
            <person name="Wang Q."/>
            <person name="Hallsworth Pepin K."/>
            <person name="Zhang X."/>
            <person name="Ozersky P."/>
            <person name="Wilson R.K."/>
            <person name="Sternberg P.W."/>
            <person name="Gasser R.B."/>
            <person name="Mitreva M."/>
        </authorList>
    </citation>
    <scope>NUCLEOTIDE SEQUENCE [LARGE SCALE GENOMIC DNA]</scope>
    <source>
        <strain evidence="3">HannoverDv2000</strain>
    </source>
</reference>
<dbReference type="InterPro" id="IPR053291">
    <property type="entry name" value="Ommatidial_diff-associated"/>
</dbReference>
<evidence type="ECO:0000313" key="3">
    <source>
        <dbReference type="Proteomes" id="UP000053766"/>
    </source>
</evidence>
<accession>A0A0D8XG41</accession>
<sequence length="145" mass="17036">MGCTFRVQLNDICSIWYSTLILCLQSYLIYLGFERHKLYTEMKWPANGYPHTWLTVYMILYTICIPLSLLLFSFGFFKSGNIAGDNEKLANREDRVIELFLNRKGEKPDICSVHFIIMTIFDLWNVNGIRVKDIRGYTSFRKGLK</sequence>
<feature type="transmembrane region" description="Helical" evidence="1">
    <location>
        <begin position="12"/>
        <end position="33"/>
    </location>
</feature>
<dbReference type="OrthoDB" id="10033661at2759"/>
<dbReference type="AlphaFoldDB" id="A0A0D8XG41"/>
<dbReference type="Proteomes" id="UP000053766">
    <property type="component" value="Unassembled WGS sequence"/>
</dbReference>
<feature type="transmembrane region" description="Helical" evidence="1">
    <location>
        <begin position="53"/>
        <end position="77"/>
    </location>
</feature>
<protein>
    <submittedName>
        <fullName evidence="2">Uncharacterized protein</fullName>
    </submittedName>
</protein>
<keyword evidence="1" id="KW-0472">Membrane</keyword>
<dbReference type="PANTHER" id="PTHR21579:SF20">
    <property type="entry name" value="PROTEIN TINCAR"/>
    <property type="match status" value="1"/>
</dbReference>